<dbReference type="EMBL" id="CP006577">
    <property type="protein sequence ID" value="AIG98821.1"/>
    <property type="molecule type" value="Genomic_DNA"/>
</dbReference>
<organism evidence="1 2">
    <name type="scientific">Archaeoglobus fulgidus DSM 8774</name>
    <dbReference type="NCBI Taxonomy" id="1344584"/>
    <lineage>
        <taxon>Archaea</taxon>
        <taxon>Methanobacteriati</taxon>
        <taxon>Methanobacteriota</taxon>
        <taxon>Archaeoglobi</taxon>
        <taxon>Archaeoglobales</taxon>
        <taxon>Archaeoglobaceae</taxon>
        <taxon>Archaeoglobus</taxon>
    </lineage>
</organism>
<dbReference type="RefSeq" id="WP_010879316.1">
    <property type="nucleotide sequence ID" value="NZ_CP006577.1"/>
</dbReference>
<evidence type="ECO:0000313" key="2">
    <source>
        <dbReference type="Proteomes" id="UP000028501"/>
    </source>
</evidence>
<proteinExistence type="predicted"/>
<name>A0A075WFP9_ARCFL</name>
<protein>
    <submittedName>
        <fullName evidence="1">Uncharacterized protein</fullName>
    </submittedName>
</protein>
<gene>
    <name evidence="1" type="ORF">AFULGI_00020750</name>
</gene>
<accession>A0A075WFP9</accession>
<dbReference type="Proteomes" id="UP000028501">
    <property type="component" value="Chromosome"/>
</dbReference>
<sequence length="81" mass="9481">MERKCPLCGGEMVRSRTNQAGYSRYFWRAPWEKGLAKLGRGIDAYPWLCIKCGAVIPYVEESTLEKLRKEYERLRASGFRF</sequence>
<dbReference type="GeneID" id="24795565"/>
<dbReference type="AlphaFoldDB" id="A0A075WFP9"/>
<reference evidence="1 2" key="1">
    <citation type="submission" date="2013-07" db="EMBL/GenBank/DDBJ databases">
        <title>Genome of Archaeoglobus fulgidus.</title>
        <authorList>
            <person name="Fiebig A."/>
            <person name="Birkeland N.-K."/>
        </authorList>
    </citation>
    <scope>NUCLEOTIDE SEQUENCE [LARGE SCALE GENOMIC DNA]</scope>
    <source>
        <strain evidence="1 2">DSM 8774</strain>
    </source>
</reference>
<dbReference type="HOGENOM" id="CLU_2662166_0_0_2"/>
<dbReference type="KEGG" id="afg:AFULGI_00020750"/>
<evidence type="ECO:0000313" key="1">
    <source>
        <dbReference type="EMBL" id="AIG98821.1"/>
    </source>
</evidence>